<evidence type="ECO:0000313" key="2">
    <source>
        <dbReference type="EMBL" id="SMF99522.1"/>
    </source>
</evidence>
<dbReference type="RefSeq" id="WP_069234680.1">
    <property type="nucleotide sequence ID" value="NZ_CP013448.1"/>
</dbReference>
<name>A0A238H2Q0_9BURK</name>
<gene>
    <name evidence="2" type="ORF">BSIN_2540</name>
</gene>
<feature type="region of interest" description="Disordered" evidence="1">
    <location>
        <begin position="1"/>
        <end position="21"/>
    </location>
</feature>
<protein>
    <submittedName>
        <fullName evidence="2">Uncharacterized protein</fullName>
    </submittedName>
</protein>
<dbReference type="Proteomes" id="UP000198460">
    <property type="component" value="Unassembled WGS sequence"/>
</dbReference>
<proteinExistence type="predicted"/>
<evidence type="ECO:0000256" key="1">
    <source>
        <dbReference type="SAM" id="MobiDB-lite"/>
    </source>
</evidence>
<sequence>MAQAREARVENAAKRHGNERDYARRNARAAGAIPAICTILSHRAIMSHLSTGYCRHFISTAEAYCRLPALEISFTRKRASALLFSFQRP</sequence>
<evidence type="ECO:0000313" key="3">
    <source>
        <dbReference type="Proteomes" id="UP000198460"/>
    </source>
</evidence>
<dbReference type="EMBL" id="FXAN01000041">
    <property type="protein sequence ID" value="SMF99522.1"/>
    <property type="molecule type" value="Genomic_DNA"/>
</dbReference>
<organism evidence="2 3">
    <name type="scientific">Burkholderia singularis</name>
    <dbReference type="NCBI Taxonomy" id="1503053"/>
    <lineage>
        <taxon>Bacteria</taxon>
        <taxon>Pseudomonadati</taxon>
        <taxon>Pseudomonadota</taxon>
        <taxon>Betaproteobacteria</taxon>
        <taxon>Burkholderiales</taxon>
        <taxon>Burkholderiaceae</taxon>
        <taxon>Burkholderia</taxon>
        <taxon>pseudomallei group</taxon>
    </lineage>
</organism>
<accession>A0A238H2Q0</accession>
<reference evidence="2 3" key="1">
    <citation type="submission" date="2017-04" db="EMBL/GenBank/DDBJ databases">
        <authorList>
            <person name="Afonso C.L."/>
            <person name="Miller P.J."/>
            <person name="Scott M.A."/>
            <person name="Spackman E."/>
            <person name="Goraichik I."/>
            <person name="Dimitrov K.M."/>
            <person name="Suarez D.L."/>
            <person name="Swayne D.E."/>
        </authorList>
    </citation>
    <scope>NUCLEOTIDE SEQUENCE [LARGE SCALE GENOMIC DNA]</scope>
    <source>
        <strain evidence="2">LMG 28154</strain>
    </source>
</reference>
<dbReference type="AlphaFoldDB" id="A0A238H2Q0"/>